<reference evidence="1" key="2">
    <citation type="submission" date="2022-10" db="EMBL/GenBank/DDBJ databases">
        <authorList>
            <person name="Ngo T.-E."/>
        </authorList>
    </citation>
    <scope>NUCLEOTIDE SEQUENCE</scope>
    <source>
        <strain evidence="1">JHB</strain>
    </source>
</reference>
<evidence type="ECO:0008006" key="2">
    <source>
        <dbReference type="Google" id="ProtNLM"/>
    </source>
</evidence>
<proteinExistence type="predicted"/>
<dbReference type="EMBL" id="CP017708">
    <property type="protein sequence ID" value="WAN68653.1"/>
    <property type="molecule type" value="Genomic_DNA"/>
</dbReference>
<reference evidence="1" key="1">
    <citation type="journal article" date="2017" name="Proc. Natl. Acad. Sci. U.S.A.">
        <title>Comparative genomics uncovers the prolific and distinctive metabolic potential of the cyanobacterial genus Moorea.</title>
        <authorList>
            <person name="Leao T."/>
            <person name="Castelao G."/>
            <person name="Korobeynikov A."/>
            <person name="Monroe E.A."/>
            <person name="Podell S."/>
            <person name="Glukhov E."/>
            <person name="Allen E.E."/>
            <person name="Gerwick W.H."/>
            <person name="Gerwick L."/>
        </authorList>
    </citation>
    <scope>NUCLEOTIDE SEQUENCE</scope>
    <source>
        <strain evidence="1">JHB</strain>
    </source>
</reference>
<dbReference type="Proteomes" id="UP000176944">
    <property type="component" value="Chromosome"/>
</dbReference>
<name>A0A9Q9SS79_MOOP1</name>
<protein>
    <recommendedName>
        <fullName evidence="2">Calcineurin-like phosphoesterase domain-containing protein</fullName>
    </recommendedName>
</protein>
<sequence length="82" mass="9278">MLTHRITDFGLIEQLAVAGFRFFLHGHIHRAETSLFRYDKSRYGSKLDQICAGTFGAPLSHLTSHTPCSQIRCSLFPVPLPY</sequence>
<organism evidence="1">
    <name type="scientific">Moorena producens (strain JHB)</name>
    <dbReference type="NCBI Taxonomy" id="1454205"/>
    <lineage>
        <taxon>Bacteria</taxon>
        <taxon>Bacillati</taxon>
        <taxon>Cyanobacteriota</taxon>
        <taxon>Cyanophyceae</taxon>
        <taxon>Coleofasciculales</taxon>
        <taxon>Coleofasciculaceae</taxon>
        <taxon>Moorena</taxon>
    </lineage>
</organism>
<accession>A0A9Q9SS79</accession>
<dbReference type="AlphaFoldDB" id="A0A9Q9SS79"/>
<gene>
    <name evidence="1" type="ORF">BJP36_40505</name>
</gene>
<evidence type="ECO:0000313" key="1">
    <source>
        <dbReference type="EMBL" id="WAN68653.1"/>
    </source>
</evidence>